<dbReference type="Gene3D" id="1.10.150.240">
    <property type="entry name" value="Putative phosphatase, domain 2"/>
    <property type="match status" value="1"/>
</dbReference>
<reference evidence="1 2" key="1">
    <citation type="submission" date="2017-10" db="EMBL/GenBank/DDBJ databases">
        <title>Sequencing the genomes of 1000 actinobacteria strains.</title>
        <authorList>
            <person name="Klenk H.-P."/>
        </authorList>
    </citation>
    <scope>NUCLEOTIDE SEQUENCE [LARGE SCALE GENOMIC DNA]</scope>
    <source>
        <strain evidence="1 2">DSM 21838</strain>
    </source>
</reference>
<dbReference type="PANTHER" id="PTHR43611:SF3">
    <property type="entry name" value="FLAVIN MONONUCLEOTIDE HYDROLASE 1, CHLOROPLATIC"/>
    <property type="match status" value="1"/>
</dbReference>
<dbReference type="PRINTS" id="PR00413">
    <property type="entry name" value="HADHALOGNASE"/>
</dbReference>
<protein>
    <submittedName>
        <fullName evidence="1">2-haloacid dehalogenase</fullName>
    </submittedName>
</protein>
<dbReference type="AlphaFoldDB" id="A0A2A9EIC2"/>
<dbReference type="InterPro" id="IPR006439">
    <property type="entry name" value="HAD-SF_hydro_IA"/>
</dbReference>
<dbReference type="Proteomes" id="UP000222106">
    <property type="component" value="Unassembled WGS sequence"/>
</dbReference>
<dbReference type="CDD" id="cd02603">
    <property type="entry name" value="HAD_sEH-N_like"/>
    <property type="match status" value="1"/>
</dbReference>
<dbReference type="Gene3D" id="3.40.50.1000">
    <property type="entry name" value="HAD superfamily/HAD-like"/>
    <property type="match status" value="1"/>
</dbReference>
<dbReference type="InterPro" id="IPR023214">
    <property type="entry name" value="HAD_sf"/>
</dbReference>
<dbReference type="InterPro" id="IPR036412">
    <property type="entry name" value="HAD-like_sf"/>
</dbReference>
<proteinExistence type="predicted"/>
<dbReference type="Pfam" id="PF00702">
    <property type="entry name" value="Hydrolase"/>
    <property type="match status" value="1"/>
</dbReference>
<organism evidence="1 2">
    <name type="scientific">Georgenia soli</name>
    <dbReference type="NCBI Taxonomy" id="638953"/>
    <lineage>
        <taxon>Bacteria</taxon>
        <taxon>Bacillati</taxon>
        <taxon>Actinomycetota</taxon>
        <taxon>Actinomycetes</taxon>
        <taxon>Micrococcales</taxon>
        <taxon>Bogoriellaceae</taxon>
        <taxon>Georgenia</taxon>
    </lineage>
</organism>
<dbReference type="PANTHER" id="PTHR43611">
    <property type="entry name" value="ALPHA-D-GLUCOSE 1-PHOSPHATE PHOSPHATASE"/>
    <property type="match status" value="1"/>
</dbReference>
<keyword evidence="2" id="KW-1185">Reference proteome</keyword>
<evidence type="ECO:0000313" key="2">
    <source>
        <dbReference type="Proteomes" id="UP000222106"/>
    </source>
</evidence>
<gene>
    <name evidence="1" type="ORF">ATJ97_0470</name>
</gene>
<evidence type="ECO:0000313" key="1">
    <source>
        <dbReference type="EMBL" id="PFG38002.1"/>
    </source>
</evidence>
<dbReference type="SUPFAM" id="SSF56784">
    <property type="entry name" value="HAD-like"/>
    <property type="match status" value="1"/>
</dbReference>
<dbReference type="EMBL" id="PDJI01000004">
    <property type="protein sequence ID" value="PFG38002.1"/>
    <property type="molecule type" value="Genomic_DNA"/>
</dbReference>
<dbReference type="NCBIfam" id="TIGR01509">
    <property type="entry name" value="HAD-SF-IA-v3"/>
    <property type="match status" value="1"/>
</dbReference>
<name>A0A2A9EIC2_9MICO</name>
<comment type="caution">
    <text evidence="1">The sequence shown here is derived from an EMBL/GenBank/DDBJ whole genome shotgun (WGS) entry which is preliminary data.</text>
</comment>
<dbReference type="InterPro" id="IPR023198">
    <property type="entry name" value="PGP-like_dom2"/>
</dbReference>
<sequence>MTSSGAAEPSNLEMHRADSGTVVAYDTVVFDLGRVLVGWEPYLALADRMTRDEWETFSAAVDFPAVNHAMDAGLPHADAIARVEASHPEHAATLARYCSNFAATLTGPVDGTTEIVGELASAGTRLVGLTNWSAETFHHAAVSSPVIERLEGVVVSGREGVVKPDPAIFRILVDRHGLRPEATVFVDDSPANVAGAEAIGIRGLVFTDAAQLRADLVELGLLPGDGAPARQNGGSAD</sequence>
<accession>A0A2A9EIC2</accession>